<dbReference type="GO" id="GO:0070967">
    <property type="term" value="F:coenzyme F420 binding"/>
    <property type="evidence" value="ECO:0007669"/>
    <property type="project" value="TreeGrafter"/>
</dbReference>
<keyword evidence="1" id="KW-0560">Oxidoreductase</keyword>
<sequence length="158" mass="17555">MHGSSAVQLCAGAYGEAMSDEALRKLLEIPGKRGVLSTIKRDGRPQMSVVIHHFDPATSTLSISVTDDRAKTRNLRRDPRASYLVTGRTPWDYVVAEGTAEFGPVATEPDDSGADELVDLYRTLAGEHDDWDDYRAAMVREKRLVLRIHVERVYGIAQ</sequence>
<protein>
    <submittedName>
        <fullName evidence="3">PPOX class probable F420-dependent enzyme</fullName>
    </submittedName>
</protein>
<dbReference type="Gene3D" id="2.30.110.10">
    <property type="entry name" value="Electron Transport, Fmn-binding Protein, Chain A"/>
    <property type="match status" value="1"/>
</dbReference>
<dbReference type="NCBIfam" id="TIGR03618">
    <property type="entry name" value="Rv1155_F420"/>
    <property type="match status" value="1"/>
</dbReference>
<organism evidence="3 4">
    <name type="scientific">Yimella lutea</name>
    <dbReference type="NCBI Taxonomy" id="587872"/>
    <lineage>
        <taxon>Bacteria</taxon>
        <taxon>Bacillati</taxon>
        <taxon>Actinomycetota</taxon>
        <taxon>Actinomycetes</taxon>
        <taxon>Micrococcales</taxon>
        <taxon>Dermacoccaceae</taxon>
        <taxon>Yimella</taxon>
    </lineage>
</organism>
<dbReference type="EMBL" id="VFMO01000001">
    <property type="protein sequence ID" value="TQJ12859.1"/>
    <property type="molecule type" value="Genomic_DNA"/>
</dbReference>
<dbReference type="AlphaFoldDB" id="A0A542EC07"/>
<dbReference type="PANTHER" id="PTHR35176">
    <property type="entry name" value="HEME OXYGENASE HI_0854-RELATED"/>
    <property type="match status" value="1"/>
</dbReference>
<feature type="domain" description="Pyridoxamine 5'-phosphate oxidase N-terminal" evidence="2">
    <location>
        <begin position="21"/>
        <end position="155"/>
    </location>
</feature>
<dbReference type="GO" id="GO:0016627">
    <property type="term" value="F:oxidoreductase activity, acting on the CH-CH group of donors"/>
    <property type="evidence" value="ECO:0007669"/>
    <property type="project" value="TreeGrafter"/>
</dbReference>
<name>A0A542EC07_9MICO</name>
<dbReference type="GO" id="GO:0005829">
    <property type="term" value="C:cytosol"/>
    <property type="evidence" value="ECO:0007669"/>
    <property type="project" value="TreeGrafter"/>
</dbReference>
<dbReference type="InterPro" id="IPR019920">
    <property type="entry name" value="F420-binding_dom_put"/>
</dbReference>
<keyword evidence="4" id="KW-1185">Reference proteome</keyword>
<evidence type="ECO:0000313" key="4">
    <source>
        <dbReference type="Proteomes" id="UP000320806"/>
    </source>
</evidence>
<accession>A0A542EC07</accession>
<evidence type="ECO:0000259" key="2">
    <source>
        <dbReference type="Pfam" id="PF01243"/>
    </source>
</evidence>
<evidence type="ECO:0000256" key="1">
    <source>
        <dbReference type="ARBA" id="ARBA00023002"/>
    </source>
</evidence>
<dbReference type="PANTHER" id="PTHR35176:SF2">
    <property type="entry name" value="F420H(2)-DEPENDENT REDUCTASE RV1155"/>
    <property type="match status" value="1"/>
</dbReference>
<reference evidence="3 4" key="1">
    <citation type="submission" date="2019-06" db="EMBL/GenBank/DDBJ databases">
        <title>Sequencing the genomes of 1000 actinobacteria strains.</title>
        <authorList>
            <person name="Klenk H.-P."/>
        </authorList>
    </citation>
    <scope>NUCLEOTIDE SEQUENCE [LARGE SCALE GENOMIC DNA]</scope>
    <source>
        <strain evidence="3 4">DSM 19828</strain>
    </source>
</reference>
<dbReference type="InterPro" id="IPR011576">
    <property type="entry name" value="Pyridox_Oxase_N"/>
</dbReference>
<dbReference type="Pfam" id="PF01243">
    <property type="entry name" value="PNPOx_N"/>
    <property type="match status" value="1"/>
</dbReference>
<dbReference type="SUPFAM" id="SSF50475">
    <property type="entry name" value="FMN-binding split barrel"/>
    <property type="match status" value="1"/>
</dbReference>
<comment type="caution">
    <text evidence="3">The sequence shown here is derived from an EMBL/GenBank/DDBJ whole genome shotgun (WGS) entry which is preliminary data.</text>
</comment>
<dbReference type="Proteomes" id="UP000320806">
    <property type="component" value="Unassembled WGS sequence"/>
</dbReference>
<dbReference type="InterPro" id="IPR012349">
    <property type="entry name" value="Split_barrel_FMN-bd"/>
</dbReference>
<dbReference type="InterPro" id="IPR052019">
    <property type="entry name" value="F420H2_bilvrd_red/Heme_oxyg"/>
</dbReference>
<proteinExistence type="predicted"/>
<evidence type="ECO:0000313" key="3">
    <source>
        <dbReference type="EMBL" id="TQJ12859.1"/>
    </source>
</evidence>
<gene>
    <name evidence="3" type="ORF">FB459_0228</name>
</gene>